<dbReference type="InterPro" id="IPR023997">
    <property type="entry name" value="TonB-dep_OMP_SusC/RagA_CS"/>
</dbReference>
<keyword evidence="13" id="KW-1185">Reference proteome</keyword>
<evidence type="ECO:0000259" key="11">
    <source>
        <dbReference type="Pfam" id="PF07715"/>
    </source>
</evidence>
<dbReference type="Pfam" id="PF13715">
    <property type="entry name" value="CarbopepD_reg_2"/>
    <property type="match status" value="1"/>
</dbReference>
<reference evidence="12 13" key="1">
    <citation type="submission" date="2020-12" db="EMBL/GenBank/DDBJ databases">
        <title>Bacterial novel species Pedobacter sp. SD-b isolated from soil.</title>
        <authorList>
            <person name="Jung H.-Y."/>
        </authorList>
    </citation>
    <scope>NUCLEOTIDE SEQUENCE [LARGE SCALE GENOMIC DNA]</scope>
    <source>
        <strain evidence="12 13">SD-b</strain>
    </source>
</reference>
<dbReference type="Pfam" id="PF00593">
    <property type="entry name" value="TonB_dep_Rec_b-barrel"/>
    <property type="match status" value="1"/>
</dbReference>
<evidence type="ECO:0000256" key="4">
    <source>
        <dbReference type="ARBA" id="ARBA00022692"/>
    </source>
</evidence>
<evidence type="ECO:0000256" key="1">
    <source>
        <dbReference type="ARBA" id="ARBA00004571"/>
    </source>
</evidence>
<protein>
    <submittedName>
        <fullName evidence="12">TonB-dependent receptor</fullName>
    </submittedName>
</protein>
<dbReference type="InterPro" id="IPR008969">
    <property type="entry name" value="CarboxyPept-like_regulatory"/>
</dbReference>
<dbReference type="InterPro" id="IPR036942">
    <property type="entry name" value="Beta-barrel_TonB_sf"/>
</dbReference>
<evidence type="ECO:0000256" key="9">
    <source>
        <dbReference type="RuleBase" id="RU003357"/>
    </source>
</evidence>
<sequence>MNFYSKKLYLSLLLSMGFWLYGFAQKDNIIKGKVLDAYDKSALPGVSVNEVGSNNGIQTDLNGEFSISLKTSDPSLKFSFLGYETQTIKVQGKATITLELKPSAKELNQVVVVGYGSQKKANLTGAVASVNMDDIQGVPISNAATALQGRLPGVTISAFSNQPGKNDPQIRIRGVGTLGNNDPLVVIDGVPSDVGALGNLSPDDIESISVLKDASSASIYGVRAGNGVILVNTKRGQAGKPTVQFRETQAIQTALLKPSYMDGFTWASTFNDYQVETGAAPVYTPDMLQKLKDGSDPNHFGNTDWFDEVYRPASFQNHYFSASGGSEQSKYLVSAEYQKQDGLMVNTGSDRMQLRTNLDNKISNAISFGLNLRGYKEKIKEPVFSASGNSGPGDNGINRQISGFTRPTVPIRYSFGEYGSRDGSTLGGIKNPLQALNEQSYGTDNYHLDGKLFAEVKFLKDFSFTTSLAAVYENSKEVQFIPSLNTYGPDDELLALGGLNTLYNSSATFTRYINENLLRYNKKIGKHDIKVLLGHTLQHDANENFNAGVVNLPSNNIRVIGASSEQPTNGGGANALSLQSFLGRINYVYADKYLFEVSGRIDGSSRLPQSQQYPLFPSVSAGWVLSEEPFLKNNKIISFLKLRGSYGELGNQDIGNYAYSQNYNVGQDYVFNGTLVQGAAITNLANPNIKWETTKMSNVGLDAELLNGKLSLVAEYFYRNTSDILFSLPIPNTLGGLGAPPQNTAKVNNKGFEITLNHQNKIGKFTYNVGVNGSFIKNKVVSLADQDQVINGSTILKPGYAIDSYYGYISTGIIRTPEQLAAAPAGLGTVPLRLGDIAYKDMDGDNKITTADRVIIGNQFPKLSYGINLGGAYKGFDLNVFLQGIAGINRYYNDPVSMGFRQQKLNMWTQRYTPINTDGVLPRFGNPTNNNPISTFGASESFGFKDASYLRLKNLEFGYSFSVKSISKIGLSKARLYFSGVNLFTWSGVKNYDVEKGGTDNSSYGYVNTKNYALGLSLTF</sequence>
<evidence type="ECO:0000259" key="10">
    <source>
        <dbReference type="Pfam" id="PF00593"/>
    </source>
</evidence>
<keyword evidence="4 8" id="KW-0812">Transmembrane</keyword>
<evidence type="ECO:0000313" key="13">
    <source>
        <dbReference type="Proteomes" id="UP000660024"/>
    </source>
</evidence>
<gene>
    <name evidence="12" type="ORF">I5M32_08830</name>
</gene>
<comment type="similarity">
    <text evidence="8 9">Belongs to the TonB-dependent receptor family.</text>
</comment>
<evidence type="ECO:0000256" key="8">
    <source>
        <dbReference type="PROSITE-ProRule" id="PRU01360"/>
    </source>
</evidence>
<evidence type="ECO:0000313" key="12">
    <source>
        <dbReference type="EMBL" id="MBK0383061.1"/>
    </source>
</evidence>
<dbReference type="InterPro" id="IPR023996">
    <property type="entry name" value="TonB-dep_OMP_SusC/RagA"/>
</dbReference>
<keyword evidence="5 9" id="KW-0798">TonB box</keyword>
<evidence type="ECO:0000256" key="6">
    <source>
        <dbReference type="ARBA" id="ARBA00023136"/>
    </source>
</evidence>
<keyword evidence="3 8" id="KW-1134">Transmembrane beta strand</keyword>
<dbReference type="InterPro" id="IPR037066">
    <property type="entry name" value="Plug_dom_sf"/>
</dbReference>
<name>A0ABS1BJX8_9SPHI</name>
<dbReference type="Pfam" id="PF07715">
    <property type="entry name" value="Plug"/>
    <property type="match status" value="1"/>
</dbReference>
<feature type="domain" description="TonB-dependent receptor-like beta-barrel" evidence="10">
    <location>
        <begin position="392"/>
        <end position="983"/>
    </location>
</feature>
<dbReference type="Gene3D" id="2.170.130.10">
    <property type="entry name" value="TonB-dependent receptor, plug domain"/>
    <property type="match status" value="1"/>
</dbReference>
<evidence type="ECO:0000256" key="7">
    <source>
        <dbReference type="ARBA" id="ARBA00023237"/>
    </source>
</evidence>
<dbReference type="Gene3D" id="2.60.40.1120">
    <property type="entry name" value="Carboxypeptidase-like, regulatory domain"/>
    <property type="match status" value="1"/>
</dbReference>
<keyword evidence="2 8" id="KW-0813">Transport</keyword>
<dbReference type="InterPro" id="IPR012910">
    <property type="entry name" value="Plug_dom"/>
</dbReference>
<dbReference type="PROSITE" id="PS52016">
    <property type="entry name" value="TONB_DEPENDENT_REC_3"/>
    <property type="match status" value="1"/>
</dbReference>
<comment type="subcellular location">
    <subcellularLocation>
        <location evidence="1 8">Cell outer membrane</location>
        <topology evidence="1 8">Multi-pass membrane protein</topology>
    </subcellularLocation>
</comment>
<accession>A0ABS1BJX8</accession>
<comment type="caution">
    <text evidence="12">The sequence shown here is derived from an EMBL/GenBank/DDBJ whole genome shotgun (WGS) entry which is preliminary data.</text>
</comment>
<dbReference type="Gene3D" id="2.40.170.20">
    <property type="entry name" value="TonB-dependent receptor, beta-barrel domain"/>
    <property type="match status" value="1"/>
</dbReference>
<dbReference type="NCBIfam" id="TIGR04056">
    <property type="entry name" value="OMP_RagA_SusC"/>
    <property type="match status" value="1"/>
</dbReference>
<dbReference type="SUPFAM" id="SSF49464">
    <property type="entry name" value="Carboxypeptidase regulatory domain-like"/>
    <property type="match status" value="1"/>
</dbReference>
<feature type="domain" description="TonB-dependent receptor plug" evidence="11">
    <location>
        <begin position="120"/>
        <end position="228"/>
    </location>
</feature>
<dbReference type="SUPFAM" id="SSF56935">
    <property type="entry name" value="Porins"/>
    <property type="match status" value="1"/>
</dbReference>
<evidence type="ECO:0000256" key="2">
    <source>
        <dbReference type="ARBA" id="ARBA00022448"/>
    </source>
</evidence>
<dbReference type="RefSeq" id="WP_200585875.1">
    <property type="nucleotide sequence ID" value="NZ_JAEHFY010000011.1"/>
</dbReference>
<proteinExistence type="inferred from homology"/>
<organism evidence="12 13">
    <name type="scientific">Pedobacter segetis</name>
    <dbReference type="NCBI Taxonomy" id="2793069"/>
    <lineage>
        <taxon>Bacteria</taxon>
        <taxon>Pseudomonadati</taxon>
        <taxon>Bacteroidota</taxon>
        <taxon>Sphingobacteriia</taxon>
        <taxon>Sphingobacteriales</taxon>
        <taxon>Sphingobacteriaceae</taxon>
        <taxon>Pedobacter</taxon>
    </lineage>
</organism>
<evidence type="ECO:0000256" key="5">
    <source>
        <dbReference type="ARBA" id="ARBA00023077"/>
    </source>
</evidence>
<dbReference type="EMBL" id="JAEHFY010000011">
    <property type="protein sequence ID" value="MBK0383061.1"/>
    <property type="molecule type" value="Genomic_DNA"/>
</dbReference>
<keyword evidence="12" id="KW-0675">Receptor</keyword>
<dbReference type="InterPro" id="IPR039426">
    <property type="entry name" value="TonB-dep_rcpt-like"/>
</dbReference>
<dbReference type="InterPro" id="IPR000531">
    <property type="entry name" value="Beta-barrel_TonB"/>
</dbReference>
<keyword evidence="6 8" id="KW-0472">Membrane</keyword>
<dbReference type="Proteomes" id="UP000660024">
    <property type="component" value="Unassembled WGS sequence"/>
</dbReference>
<dbReference type="NCBIfam" id="TIGR04057">
    <property type="entry name" value="SusC_RagA_signa"/>
    <property type="match status" value="1"/>
</dbReference>
<keyword evidence="7 8" id="KW-0998">Cell outer membrane</keyword>
<evidence type="ECO:0000256" key="3">
    <source>
        <dbReference type="ARBA" id="ARBA00022452"/>
    </source>
</evidence>